<feature type="region of interest" description="Disordered" evidence="1">
    <location>
        <begin position="279"/>
        <end position="303"/>
    </location>
</feature>
<keyword evidence="5" id="KW-1185">Reference proteome</keyword>
<evidence type="ECO:0000313" key="3">
    <source>
        <dbReference type="EMBL" id="KQK14494.1"/>
    </source>
</evidence>
<reference evidence="3" key="2">
    <citation type="submission" date="2017-06" db="EMBL/GenBank/DDBJ databases">
        <title>WGS assembly of Brachypodium distachyon.</title>
        <authorList>
            <consortium name="The International Brachypodium Initiative"/>
            <person name="Lucas S."/>
            <person name="Harmon-Smith M."/>
            <person name="Lail K."/>
            <person name="Tice H."/>
            <person name="Grimwood J."/>
            <person name="Bruce D."/>
            <person name="Barry K."/>
            <person name="Shu S."/>
            <person name="Lindquist E."/>
            <person name="Wang M."/>
            <person name="Pitluck S."/>
            <person name="Vogel J.P."/>
            <person name="Garvin D.F."/>
            <person name="Mockler T.C."/>
            <person name="Schmutz J."/>
            <person name="Rokhsar D."/>
            <person name="Bevan M.W."/>
        </authorList>
    </citation>
    <scope>NUCLEOTIDE SEQUENCE</scope>
    <source>
        <strain evidence="3">Bd21</strain>
    </source>
</reference>
<feature type="region of interest" description="Disordered" evidence="1">
    <location>
        <begin position="483"/>
        <end position="502"/>
    </location>
</feature>
<dbReference type="Proteomes" id="UP000008810">
    <property type="component" value="Chromosome 1"/>
</dbReference>
<accession>A0A0Q3NC44</accession>
<reference evidence="3 4" key="1">
    <citation type="journal article" date="2010" name="Nature">
        <title>Genome sequencing and analysis of the model grass Brachypodium distachyon.</title>
        <authorList>
            <consortium name="International Brachypodium Initiative"/>
        </authorList>
    </citation>
    <scope>NUCLEOTIDE SEQUENCE [LARGE SCALE GENOMIC DNA]</scope>
    <source>
        <strain evidence="3 4">Bd21</strain>
    </source>
</reference>
<dbReference type="EMBL" id="CM000880">
    <property type="protein sequence ID" value="KQK14494.1"/>
    <property type="molecule type" value="Genomic_DNA"/>
</dbReference>
<dbReference type="Pfam" id="PF03478">
    <property type="entry name" value="Beta-prop_KIB1-4"/>
    <property type="match status" value="1"/>
</dbReference>
<dbReference type="EnsemblPlants" id="KQK14494">
    <property type="protein sequence ID" value="KQK14494"/>
    <property type="gene ID" value="BRADI_1g16652v3"/>
</dbReference>
<reference evidence="4" key="3">
    <citation type="submission" date="2018-08" db="UniProtKB">
        <authorList>
            <consortium name="EnsemblPlants"/>
        </authorList>
    </citation>
    <scope>IDENTIFICATION</scope>
    <source>
        <strain evidence="4">cv. Bd21</strain>
    </source>
</reference>
<organism evidence="3">
    <name type="scientific">Brachypodium distachyon</name>
    <name type="common">Purple false brome</name>
    <name type="synonym">Trachynia distachya</name>
    <dbReference type="NCBI Taxonomy" id="15368"/>
    <lineage>
        <taxon>Eukaryota</taxon>
        <taxon>Viridiplantae</taxon>
        <taxon>Streptophyta</taxon>
        <taxon>Embryophyta</taxon>
        <taxon>Tracheophyta</taxon>
        <taxon>Spermatophyta</taxon>
        <taxon>Magnoliopsida</taxon>
        <taxon>Liliopsida</taxon>
        <taxon>Poales</taxon>
        <taxon>Poaceae</taxon>
        <taxon>BOP clade</taxon>
        <taxon>Pooideae</taxon>
        <taxon>Stipodae</taxon>
        <taxon>Brachypodieae</taxon>
        <taxon>Brachypodium</taxon>
    </lineage>
</organism>
<dbReference type="InterPro" id="IPR001810">
    <property type="entry name" value="F-box_dom"/>
</dbReference>
<sequence>MASSSSCSDDSWSQLPQDILVLFVARLPFPGDRARFRAVCRCWRSAVRHHVPPSSSSSSFSPWVLRPDGYFFTPSDDGTWHRLPANSFFPDDGGTVGGGSTDAWIALLRRNSADCCFLLQNPFSGATVRLPELDAVLGGDSTTDVRKVVVRDDDGEQEELLVTVMTDNGNHPLVLCRPGARHYWSPEPWEVPYLYIVDVAFLGDGKLYAITKAEDLVSLDLAYSDGGSPVVVNGACLIRQPLGYDDYDAWTDDDAVEPPHHDHEEAQVVVVAEQLEVDDDDHDEQQHAEEPVTDDDDDDDDVTREGLDYAYDELGDLIITVRYLVAEPRSEKLFVLLLKLHPEGRGLEADVGAGSWLPVTSAARLGGQTLFISKRFSKFAPSDGSGDQVQDGCVYFVDTGEVFDVGSQTVSLTRYSFAAAVPVPLSAAGQFQHRIGAHPAATSSLLAIKVFGDLPRPWIRTTKRCSPRFLTRKSPLPMMLPPAANRNINSSSRRFLSSSPKM</sequence>
<evidence type="ECO:0000313" key="4">
    <source>
        <dbReference type="EnsemblPlants" id="KQK14494"/>
    </source>
</evidence>
<dbReference type="Pfam" id="PF00646">
    <property type="entry name" value="F-box"/>
    <property type="match status" value="1"/>
</dbReference>
<protein>
    <recommendedName>
        <fullName evidence="2">F-box domain-containing protein</fullName>
    </recommendedName>
</protein>
<evidence type="ECO:0000259" key="2">
    <source>
        <dbReference type="SMART" id="SM00256"/>
    </source>
</evidence>
<dbReference type="InterPro" id="IPR036047">
    <property type="entry name" value="F-box-like_dom_sf"/>
</dbReference>
<dbReference type="PANTHER" id="PTHR33110">
    <property type="entry name" value="F-BOX/KELCH-REPEAT PROTEIN-RELATED"/>
    <property type="match status" value="1"/>
</dbReference>
<name>A0A0Q3NC44_BRADI</name>
<dbReference type="PANTHER" id="PTHR33110:SF76">
    <property type="entry name" value="DUF295 DOMAIN-CONTAINING PROTEIN"/>
    <property type="match status" value="1"/>
</dbReference>
<dbReference type="SUPFAM" id="SSF81383">
    <property type="entry name" value="F-box domain"/>
    <property type="match status" value="1"/>
</dbReference>
<dbReference type="InterPro" id="IPR005174">
    <property type="entry name" value="KIB1-4_b-propeller"/>
</dbReference>
<evidence type="ECO:0000313" key="5">
    <source>
        <dbReference type="Proteomes" id="UP000008810"/>
    </source>
</evidence>
<dbReference type="Gramene" id="KQK14494">
    <property type="protein sequence ID" value="KQK14494"/>
    <property type="gene ID" value="BRADI_1g16652v3"/>
</dbReference>
<dbReference type="InParanoid" id="A0A0Q3NC44"/>
<feature type="compositionally biased region" description="Acidic residues" evidence="1">
    <location>
        <begin position="291"/>
        <end position="302"/>
    </location>
</feature>
<dbReference type="AlphaFoldDB" id="A0A0Q3NC44"/>
<dbReference type="SMART" id="SM00256">
    <property type="entry name" value="FBOX"/>
    <property type="match status" value="1"/>
</dbReference>
<proteinExistence type="predicted"/>
<gene>
    <name evidence="3" type="ORF">BRADI_1g16652v3</name>
</gene>
<evidence type="ECO:0000256" key="1">
    <source>
        <dbReference type="SAM" id="MobiDB-lite"/>
    </source>
</evidence>
<feature type="compositionally biased region" description="Low complexity" evidence="1">
    <location>
        <begin position="485"/>
        <end position="502"/>
    </location>
</feature>
<dbReference type="Gene3D" id="1.20.1280.50">
    <property type="match status" value="1"/>
</dbReference>
<feature type="domain" description="F-box" evidence="2">
    <location>
        <begin position="15"/>
        <end position="56"/>
    </location>
</feature>